<dbReference type="InterPro" id="IPR020084">
    <property type="entry name" value="NUDIX_hydrolase_CS"/>
</dbReference>
<evidence type="ECO:0000259" key="3">
    <source>
        <dbReference type="PROSITE" id="PS51462"/>
    </source>
</evidence>
<keyword evidence="5" id="KW-1185">Reference proteome</keyword>
<evidence type="ECO:0000256" key="1">
    <source>
        <dbReference type="ARBA" id="ARBA00005582"/>
    </source>
</evidence>
<dbReference type="Proteomes" id="UP000448943">
    <property type="component" value="Unassembled WGS sequence"/>
</dbReference>
<dbReference type="PANTHER" id="PTHR43736:SF1">
    <property type="entry name" value="DIHYDRONEOPTERIN TRIPHOSPHATE DIPHOSPHATASE"/>
    <property type="match status" value="1"/>
</dbReference>
<comment type="caution">
    <text evidence="4">The sequence shown here is derived from an EMBL/GenBank/DDBJ whole genome shotgun (WGS) entry which is preliminary data.</text>
</comment>
<dbReference type="PROSITE" id="PS51462">
    <property type="entry name" value="NUDIX"/>
    <property type="match status" value="1"/>
</dbReference>
<dbReference type="CDD" id="cd04684">
    <property type="entry name" value="NUDIX_Hydrolase"/>
    <property type="match status" value="1"/>
</dbReference>
<dbReference type="SUPFAM" id="SSF55811">
    <property type="entry name" value="Nudix"/>
    <property type="match status" value="1"/>
</dbReference>
<dbReference type="Pfam" id="PF00293">
    <property type="entry name" value="NUDIX"/>
    <property type="match status" value="1"/>
</dbReference>
<dbReference type="PROSITE" id="PS00893">
    <property type="entry name" value="NUDIX_BOX"/>
    <property type="match status" value="1"/>
</dbReference>
<dbReference type="InterPro" id="IPR000086">
    <property type="entry name" value="NUDIX_hydrolase_dom"/>
</dbReference>
<dbReference type="RefSeq" id="WP_160647348.1">
    <property type="nucleotide sequence ID" value="NZ_SIJB01000032.1"/>
</dbReference>
<organism evidence="4 5">
    <name type="scientific">Chengkuizengella marina</name>
    <dbReference type="NCBI Taxonomy" id="2507566"/>
    <lineage>
        <taxon>Bacteria</taxon>
        <taxon>Bacillati</taxon>
        <taxon>Bacillota</taxon>
        <taxon>Bacilli</taxon>
        <taxon>Bacillales</taxon>
        <taxon>Paenibacillaceae</taxon>
        <taxon>Chengkuizengella</taxon>
    </lineage>
</organism>
<comment type="similarity">
    <text evidence="1">Belongs to the Nudix hydrolase family.</text>
</comment>
<dbReference type="GO" id="GO:0016787">
    <property type="term" value="F:hydrolase activity"/>
    <property type="evidence" value="ECO:0007669"/>
    <property type="project" value="UniProtKB-KW"/>
</dbReference>
<dbReference type="Gene3D" id="3.90.79.10">
    <property type="entry name" value="Nucleoside Triphosphate Pyrophosphohydrolase"/>
    <property type="match status" value="1"/>
</dbReference>
<evidence type="ECO:0000256" key="2">
    <source>
        <dbReference type="ARBA" id="ARBA00022801"/>
    </source>
</evidence>
<gene>
    <name evidence="4" type="ORF">ERL59_16465</name>
</gene>
<name>A0A6N9Q7D1_9BACL</name>
<protein>
    <submittedName>
        <fullName evidence="4">NUDIX domain-containing protein</fullName>
    </submittedName>
</protein>
<sequence length="157" mass="18348">MDKFEKIFGEKKTDQTYTDRPSVYAIIFNETKDQIMIVQSLKTGNYFLPGGGMEDKETKEQCLHREALEELGCKIEIGKYIGSAGNYFYSPTYDTYYFMIGYFYFARIIEKVQESTEPGETYGWMQTSEAMKDLIHAHHKWALEKAWEDQNGNDCFT</sequence>
<evidence type="ECO:0000313" key="5">
    <source>
        <dbReference type="Proteomes" id="UP000448943"/>
    </source>
</evidence>
<dbReference type="AlphaFoldDB" id="A0A6N9Q7D1"/>
<keyword evidence="2" id="KW-0378">Hydrolase</keyword>
<evidence type="ECO:0000313" key="4">
    <source>
        <dbReference type="EMBL" id="NBI30544.1"/>
    </source>
</evidence>
<dbReference type="OrthoDB" id="511483at2"/>
<accession>A0A6N9Q7D1</accession>
<reference evidence="4 5" key="1">
    <citation type="submission" date="2019-01" db="EMBL/GenBank/DDBJ databases">
        <title>Chengkuizengella sp. nov., isolated from deep-sea sediment of East Pacific Ocean.</title>
        <authorList>
            <person name="Yang J."/>
            <person name="Lai Q."/>
            <person name="Shao Z."/>
        </authorList>
    </citation>
    <scope>NUCLEOTIDE SEQUENCE [LARGE SCALE GENOMIC DNA]</scope>
    <source>
        <strain evidence="4 5">YPA3-1-1</strain>
    </source>
</reference>
<dbReference type="EMBL" id="SIJB01000032">
    <property type="protein sequence ID" value="NBI30544.1"/>
    <property type="molecule type" value="Genomic_DNA"/>
</dbReference>
<dbReference type="PANTHER" id="PTHR43736">
    <property type="entry name" value="ADP-RIBOSE PYROPHOSPHATASE"/>
    <property type="match status" value="1"/>
</dbReference>
<proteinExistence type="inferred from homology"/>
<dbReference type="InterPro" id="IPR015797">
    <property type="entry name" value="NUDIX_hydrolase-like_dom_sf"/>
</dbReference>
<feature type="domain" description="Nudix hydrolase" evidence="3">
    <location>
        <begin position="18"/>
        <end position="149"/>
    </location>
</feature>